<dbReference type="EMBL" id="RCVZ01000006">
    <property type="protein sequence ID" value="RLQ95478.1"/>
    <property type="molecule type" value="Genomic_DNA"/>
</dbReference>
<dbReference type="InterPro" id="IPR048587">
    <property type="entry name" value="CvfB_S1_3rd"/>
</dbReference>
<evidence type="ECO:0000313" key="3">
    <source>
        <dbReference type="EMBL" id="RLQ95478.1"/>
    </source>
</evidence>
<comment type="similarity">
    <text evidence="1">Belongs to the CvfB family.</text>
</comment>
<dbReference type="PANTHER" id="PTHR37296">
    <property type="entry name" value="CONSERVED VIRULENCE FACTOR B"/>
    <property type="match status" value="1"/>
</dbReference>
<dbReference type="InterPro" id="IPR012340">
    <property type="entry name" value="NA-bd_OB-fold"/>
</dbReference>
<dbReference type="SMART" id="SM00316">
    <property type="entry name" value="S1"/>
    <property type="match status" value="3"/>
</dbReference>
<evidence type="ECO:0000313" key="4">
    <source>
        <dbReference type="Proteomes" id="UP000276770"/>
    </source>
</evidence>
<dbReference type="PANTHER" id="PTHR37296:SF1">
    <property type="entry name" value="CONSERVED VIRULENCE FACTOR B"/>
    <property type="match status" value="1"/>
</dbReference>
<dbReference type="AlphaFoldDB" id="A0A3L7JX63"/>
<dbReference type="PIRSF" id="PIRSF012524">
    <property type="entry name" value="YitL_S1"/>
    <property type="match status" value="1"/>
</dbReference>
<feature type="domain" description="S1 motif" evidence="2">
    <location>
        <begin position="153"/>
        <end position="215"/>
    </location>
</feature>
<comment type="caution">
    <text evidence="3">The sequence shown here is derived from an EMBL/GenBank/DDBJ whole genome shotgun (WGS) entry which is preliminary data.</text>
</comment>
<reference evidence="3 4" key="1">
    <citation type="submission" date="2018-10" db="EMBL/GenBank/DDBJ databases">
        <title>Falsibacillus sp. genome draft.</title>
        <authorList>
            <person name="Shi S."/>
        </authorList>
    </citation>
    <scope>NUCLEOTIDE SEQUENCE [LARGE SCALE GENOMIC DNA]</scope>
    <source>
        <strain evidence="3 4">GY 10110</strain>
    </source>
</reference>
<accession>A0A3L7JX63</accession>
<dbReference type="Pfam" id="PF13509">
    <property type="entry name" value="S1_2"/>
    <property type="match status" value="1"/>
</dbReference>
<dbReference type="Gene3D" id="2.40.50.140">
    <property type="entry name" value="Nucleic acid-binding proteins"/>
    <property type="match status" value="2"/>
</dbReference>
<dbReference type="RefSeq" id="WP_121680593.1">
    <property type="nucleotide sequence ID" value="NZ_RCVZ01000006.1"/>
</dbReference>
<dbReference type="Proteomes" id="UP000276770">
    <property type="component" value="Unassembled WGS sequence"/>
</dbReference>
<dbReference type="InterPro" id="IPR003029">
    <property type="entry name" value="S1_domain"/>
</dbReference>
<feature type="domain" description="S1 motif" evidence="2">
    <location>
        <begin position="6"/>
        <end position="66"/>
    </location>
</feature>
<dbReference type="Pfam" id="PF21191">
    <property type="entry name" value="CvfB_1st"/>
    <property type="match status" value="1"/>
</dbReference>
<dbReference type="Gene3D" id="1.10.10.10">
    <property type="entry name" value="Winged helix-like DNA-binding domain superfamily/Winged helix DNA-binding domain"/>
    <property type="match status" value="1"/>
</dbReference>
<name>A0A3L7JX63_9BACI</name>
<evidence type="ECO:0000256" key="1">
    <source>
        <dbReference type="PIRNR" id="PIRNR012524"/>
    </source>
</evidence>
<dbReference type="Pfam" id="PF21543">
    <property type="entry name" value="CvfB_2nd"/>
    <property type="match status" value="1"/>
</dbReference>
<dbReference type="InterPro" id="IPR048588">
    <property type="entry name" value="CvfB_S1_2nd"/>
</dbReference>
<evidence type="ECO:0000259" key="2">
    <source>
        <dbReference type="SMART" id="SM00316"/>
    </source>
</evidence>
<organism evidence="3 4">
    <name type="scientific">Falsibacillus albus</name>
    <dbReference type="NCBI Taxonomy" id="2478915"/>
    <lineage>
        <taxon>Bacteria</taxon>
        <taxon>Bacillati</taxon>
        <taxon>Bacillota</taxon>
        <taxon>Bacilli</taxon>
        <taxon>Bacillales</taxon>
        <taxon>Bacillaceae</taxon>
        <taxon>Falsibacillus</taxon>
    </lineage>
</organism>
<dbReference type="GO" id="GO:0003676">
    <property type="term" value="F:nucleic acid binding"/>
    <property type="evidence" value="ECO:0007669"/>
    <property type="project" value="InterPro"/>
</dbReference>
<dbReference type="InterPro" id="IPR039566">
    <property type="entry name" value="CvfB_S1_st"/>
</dbReference>
<feature type="domain" description="S1 motif" evidence="2">
    <location>
        <begin position="71"/>
        <end position="137"/>
    </location>
</feature>
<dbReference type="Pfam" id="PF17783">
    <property type="entry name" value="WHD_CvfB"/>
    <property type="match status" value="1"/>
</dbReference>
<dbReference type="OrthoDB" id="9801597at2"/>
<dbReference type="InterPro" id="IPR040764">
    <property type="entry name" value="CvfB_WH"/>
</dbReference>
<sequence>MRDQLEAGMIISLRVEREAPFGYFLSNGVEDVLLHRTEVKGEVEIDQEVDVFLYHDKQGRITATMTMPTIQQGEYDWCKVVGVNDDLGVFVDIGIAKDVLVSADDLPIYDDIWPAEGDLLYMTLTTDRNGRLYGKLATENIIQELVAPAPKSVMNQDLKARVYRLLKVGTFVITEEGYRCFIHESERKEEPRLGQLVDIRVIDVKDDGSLNGSLMPRKQDKMKDDSERIFDYLLSRKGSIPYWDKSQPEDIEARFEMSKGAFKRALGKLMKEGKIYQEDGWTHLKLNQE</sequence>
<keyword evidence="4" id="KW-1185">Reference proteome</keyword>
<proteinExistence type="inferred from homology"/>
<dbReference type="InterPro" id="IPR036388">
    <property type="entry name" value="WH-like_DNA-bd_sf"/>
</dbReference>
<protein>
    <submittedName>
        <fullName evidence="3">S1 RNA-binding domain-containing protein</fullName>
    </submittedName>
</protein>
<dbReference type="InterPro" id="IPR014464">
    <property type="entry name" value="CvfB_fam"/>
</dbReference>
<gene>
    <name evidence="3" type="ORF">D9X91_10620</name>
</gene>